<evidence type="ECO:0000259" key="1">
    <source>
        <dbReference type="PROSITE" id="PS51819"/>
    </source>
</evidence>
<dbReference type="EMBL" id="FOIT01000007">
    <property type="protein sequence ID" value="SEW17012.1"/>
    <property type="molecule type" value="Genomic_DNA"/>
</dbReference>
<dbReference type="PROSITE" id="PS51819">
    <property type="entry name" value="VOC"/>
    <property type="match status" value="1"/>
</dbReference>
<dbReference type="Pfam" id="PF00903">
    <property type="entry name" value="Glyoxalase"/>
    <property type="match status" value="1"/>
</dbReference>
<dbReference type="OrthoDB" id="9803079at2"/>
<evidence type="ECO:0000313" key="3">
    <source>
        <dbReference type="Proteomes" id="UP000243605"/>
    </source>
</evidence>
<dbReference type="InterPro" id="IPR029068">
    <property type="entry name" value="Glyas_Bleomycin-R_OHBP_Dase"/>
</dbReference>
<keyword evidence="2" id="KW-0456">Lyase</keyword>
<name>A0A662Z7A2_9STAP</name>
<dbReference type="AlphaFoldDB" id="A0A662Z7A2"/>
<dbReference type="RefSeq" id="WP_091476368.1">
    <property type="nucleotide sequence ID" value="NZ_FOIT01000007.1"/>
</dbReference>
<dbReference type="InterPro" id="IPR004360">
    <property type="entry name" value="Glyas_Fos-R_dOase_dom"/>
</dbReference>
<dbReference type="GO" id="GO:0016829">
    <property type="term" value="F:lyase activity"/>
    <property type="evidence" value="ECO:0007669"/>
    <property type="project" value="UniProtKB-KW"/>
</dbReference>
<dbReference type="InterPro" id="IPR037523">
    <property type="entry name" value="VOC_core"/>
</dbReference>
<sequence>MIRNLSQVVLAVSDEEASAKFWEEKLGFVIVNRTTASETNEPVVEVGAHLNAETTLVLQKQNGVKQVAPMLIFNTMRFDEVYETLSETLTVGNVEEVNGVRTFTFNDPDQYVFRIKEAKELEFE</sequence>
<proteinExistence type="predicted"/>
<dbReference type="PANTHER" id="PTHR36437">
    <property type="entry name" value="GLYOXALASE/BLEOMYCIN RESISTANCE PROTEIN/DIOXYGENASE"/>
    <property type="match status" value="1"/>
</dbReference>
<dbReference type="Proteomes" id="UP000243605">
    <property type="component" value="Unassembled WGS sequence"/>
</dbReference>
<feature type="domain" description="VOC" evidence="1">
    <location>
        <begin position="4"/>
        <end position="118"/>
    </location>
</feature>
<protein>
    <submittedName>
        <fullName evidence="2">Lactoylglutathione lyase</fullName>
    </submittedName>
</protein>
<dbReference type="SUPFAM" id="SSF54593">
    <property type="entry name" value="Glyoxalase/Bleomycin resistance protein/Dihydroxybiphenyl dioxygenase"/>
    <property type="match status" value="1"/>
</dbReference>
<keyword evidence="3" id="KW-1185">Reference proteome</keyword>
<gene>
    <name evidence="2" type="ORF">SAMN05192557_1915</name>
</gene>
<accession>A0A662Z7A2</accession>
<dbReference type="Gene3D" id="3.10.180.10">
    <property type="entry name" value="2,3-Dihydroxybiphenyl 1,2-Dioxygenase, domain 1"/>
    <property type="match status" value="1"/>
</dbReference>
<reference evidence="2 3" key="1">
    <citation type="submission" date="2016-10" db="EMBL/GenBank/DDBJ databases">
        <authorList>
            <person name="Varghese N."/>
            <person name="Submissions S."/>
        </authorList>
    </citation>
    <scope>NUCLEOTIDE SEQUENCE [LARGE SCALE GENOMIC DNA]</scope>
    <source>
        <strain evidence="2 3">IBRC-M10081</strain>
    </source>
</reference>
<dbReference type="PANTHER" id="PTHR36437:SF2">
    <property type="entry name" value="GLYOXALASE_BLEOMYCIN RESISTANCE PROTEIN_DIOXYGENASE"/>
    <property type="match status" value="1"/>
</dbReference>
<organism evidence="2 3">
    <name type="scientific">Aliicoccus persicus</name>
    <dbReference type="NCBI Taxonomy" id="930138"/>
    <lineage>
        <taxon>Bacteria</taxon>
        <taxon>Bacillati</taxon>
        <taxon>Bacillota</taxon>
        <taxon>Bacilli</taxon>
        <taxon>Bacillales</taxon>
        <taxon>Staphylococcaceae</taxon>
        <taxon>Aliicoccus</taxon>
    </lineage>
</organism>
<evidence type="ECO:0000313" key="2">
    <source>
        <dbReference type="EMBL" id="SEW17012.1"/>
    </source>
</evidence>